<evidence type="ECO:0000313" key="5">
    <source>
        <dbReference type="Proteomes" id="UP000265520"/>
    </source>
</evidence>
<reference evidence="4 5" key="1">
    <citation type="journal article" date="2018" name="Front. Plant Sci.">
        <title>Red Clover (Trifolium pratense) and Zigzag Clover (T. medium) - A Picture of Genomic Similarities and Differences.</title>
        <authorList>
            <person name="Dluhosova J."/>
            <person name="Istvanek J."/>
            <person name="Nedelnik J."/>
            <person name="Repkova J."/>
        </authorList>
    </citation>
    <scope>NUCLEOTIDE SEQUENCE [LARGE SCALE GENOMIC DNA]</scope>
    <source>
        <strain evidence="5">cv. 10/8</strain>
        <tissue evidence="4">Leaf</tissue>
    </source>
</reference>
<dbReference type="PANTHER" id="PTHR45937:SF1">
    <property type="entry name" value="ASPARAGINE SYNTHETASE DOMAIN-CONTAINING PROTEIN 1"/>
    <property type="match status" value="1"/>
</dbReference>
<gene>
    <name evidence="4" type="ORF">A2U01_0039956</name>
</gene>
<name>A0A392Q3B1_9FABA</name>
<keyword evidence="5" id="KW-1185">Reference proteome</keyword>
<accession>A0A392Q3B1</accession>
<dbReference type="InterPro" id="IPR014729">
    <property type="entry name" value="Rossmann-like_a/b/a_fold"/>
</dbReference>
<organism evidence="4 5">
    <name type="scientific">Trifolium medium</name>
    <dbReference type="NCBI Taxonomy" id="97028"/>
    <lineage>
        <taxon>Eukaryota</taxon>
        <taxon>Viridiplantae</taxon>
        <taxon>Streptophyta</taxon>
        <taxon>Embryophyta</taxon>
        <taxon>Tracheophyta</taxon>
        <taxon>Spermatophyta</taxon>
        <taxon>Magnoliopsida</taxon>
        <taxon>eudicotyledons</taxon>
        <taxon>Gunneridae</taxon>
        <taxon>Pentapetalae</taxon>
        <taxon>rosids</taxon>
        <taxon>fabids</taxon>
        <taxon>Fabales</taxon>
        <taxon>Fabaceae</taxon>
        <taxon>Papilionoideae</taxon>
        <taxon>50 kb inversion clade</taxon>
        <taxon>NPAAA clade</taxon>
        <taxon>Hologalegina</taxon>
        <taxon>IRL clade</taxon>
        <taxon>Trifolieae</taxon>
        <taxon>Trifolium</taxon>
    </lineage>
</organism>
<sequence>MIGLHISFQDLNIGIALWLASGGDGWVSDADDNDDTHARIKYKSNARILLVGAGADEQCAGYGRHRTSFRRG</sequence>
<protein>
    <submittedName>
        <fullName evidence="4">Asparagine synthetase domain-containing protein 1-like</fullName>
    </submittedName>
</protein>
<proteinExistence type="predicted"/>
<keyword evidence="3" id="KW-0315">Glutamine amidotransferase</keyword>
<evidence type="ECO:0000256" key="3">
    <source>
        <dbReference type="ARBA" id="ARBA00022962"/>
    </source>
</evidence>
<keyword evidence="1" id="KW-0028">Amino-acid biosynthesis</keyword>
<feature type="non-terminal residue" evidence="4">
    <location>
        <position position="72"/>
    </location>
</feature>
<evidence type="ECO:0000313" key="4">
    <source>
        <dbReference type="EMBL" id="MCI18801.1"/>
    </source>
</evidence>
<dbReference type="InterPro" id="IPR051857">
    <property type="entry name" value="Asn_synthetase_domain"/>
</dbReference>
<dbReference type="EMBL" id="LXQA010111892">
    <property type="protein sequence ID" value="MCI18801.1"/>
    <property type="molecule type" value="Genomic_DNA"/>
</dbReference>
<keyword evidence="2" id="KW-0061">Asparagine biosynthesis</keyword>
<dbReference type="Gene3D" id="3.40.50.620">
    <property type="entry name" value="HUPs"/>
    <property type="match status" value="1"/>
</dbReference>
<dbReference type="PANTHER" id="PTHR45937">
    <property type="entry name" value="ASPARAGINE SYNTHETASE DOMAIN-CONTAINING PROTEIN 1"/>
    <property type="match status" value="1"/>
</dbReference>
<dbReference type="AlphaFoldDB" id="A0A392Q3B1"/>
<dbReference type="Proteomes" id="UP000265520">
    <property type="component" value="Unassembled WGS sequence"/>
</dbReference>
<dbReference type="GO" id="GO:0006529">
    <property type="term" value="P:asparagine biosynthetic process"/>
    <property type="evidence" value="ECO:0007669"/>
    <property type="project" value="UniProtKB-KW"/>
</dbReference>
<evidence type="ECO:0000256" key="2">
    <source>
        <dbReference type="ARBA" id="ARBA00022888"/>
    </source>
</evidence>
<evidence type="ECO:0000256" key="1">
    <source>
        <dbReference type="ARBA" id="ARBA00022605"/>
    </source>
</evidence>
<comment type="caution">
    <text evidence="4">The sequence shown here is derived from an EMBL/GenBank/DDBJ whole genome shotgun (WGS) entry which is preliminary data.</text>
</comment>